<dbReference type="PANTHER" id="PTHR10048">
    <property type="entry name" value="PHOSPHATIDYLINOSITOL KINASE"/>
    <property type="match status" value="1"/>
</dbReference>
<evidence type="ECO:0000256" key="5">
    <source>
        <dbReference type="ARBA" id="ARBA00022777"/>
    </source>
</evidence>
<dbReference type="PROSITE" id="PS51545">
    <property type="entry name" value="PIK_HELICAL"/>
    <property type="match status" value="1"/>
</dbReference>
<evidence type="ECO:0000256" key="1">
    <source>
        <dbReference type="ARBA" id="ARBA00001498"/>
    </source>
</evidence>
<comment type="caution">
    <text evidence="13">The sequence shown here is derived from an EMBL/GenBank/DDBJ whole genome shotgun (WGS) entry which is preliminary data.</text>
</comment>
<evidence type="ECO:0000259" key="8">
    <source>
        <dbReference type="PROSITE" id="PS50290"/>
    </source>
</evidence>
<dbReference type="SUPFAM" id="SSF56112">
    <property type="entry name" value="Protein kinase-like (PK-like)"/>
    <property type="match status" value="1"/>
</dbReference>
<dbReference type="EC" id="2.7.1.137" evidence="2"/>
<dbReference type="GO" id="GO:0005737">
    <property type="term" value="C:cytoplasm"/>
    <property type="evidence" value="ECO:0007669"/>
    <property type="project" value="TreeGrafter"/>
</dbReference>
<dbReference type="OrthoDB" id="67688at2759"/>
<dbReference type="Gene3D" id="3.10.20.770">
    <property type="match status" value="1"/>
</dbReference>
<dbReference type="InterPro" id="IPR000403">
    <property type="entry name" value="PI3/4_kinase_cat_dom"/>
</dbReference>
<dbReference type="Proteomes" id="UP000225706">
    <property type="component" value="Unassembled WGS sequence"/>
</dbReference>
<feature type="domain" description="PIK helical" evidence="10">
    <location>
        <begin position="497"/>
        <end position="674"/>
    </location>
</feature>
<evidence type="ECO:0000256" key="3">
    <source>
        <dbReference type="ARBA" id="ARBA00022679"/>
    </source>
</evidence>
<keyword evidence="14" id="KW-1185">Reference proteome</keyword>
<feature type="domain" description="PI3K-ABD" evidence="9">
    <location>
        <begin position="15"/>
        <end position="104"/>
    </location>
</feature>
<dbReference type="GO" id="GO:0016477">
    <property type="term" value="P:cell migration"/>
    <property type="evidence" value="ECO:0007669"/>
    <property type="project" value="TreeGrafter"/>
</dbReference>
<evidence type="ECO:0000256" key="7">
    <source>
        <dbReference type="PROSITE-ProRule" id="PRU00880"/>
    </source>
</evidence>
<evidence type="ECO:0000256" key="2">
    <source>
        <dbReference type="ARBA" id="ARBA00012073"/>
    </source>
</evidence>
<dbReference type="GO" id="GO:0005886">
    <property type="term" value="C:plasma membrane"/>
    <property type="evidence" value="ECO:0007669"/>
    <property type="project" value="TreeGrafter"/>
</dbReference>
<comment type="catalytic activity">
    <reaction evidence="1">
        <text>a 1,2-diacyl-sn-glycero-3-phospho-(1D-myo-inositol) + ATP = a 1,2-diacyl-sn-glycero-3-phospho-(1D-myo-inositol-3-phosphate) + ADP + H(+)</text>
        <dbReference type="Rhea" id="RHEA:12709"/>
        <dbReference type="ChEBI" id="CHEBI:15378"/>
        <dbReference type="ChEBI" id="CHEBI:30616"/>
        <dbReference type="ChEBI" id="CHEBI:57880"/>
        <dbReference type="ChEBI" id="CHEBI:58088"/>
        <dbReference type="ChEBI" id="CHEBI:456216"/>
        <dbReference type="EC" id="2.7.1.137"/>
    </reaction>
</comment>
<sequence length="1039" mass="119453">MPPGLRRNFWDDYEPASVVNVDCFLPTGVVIQLQVRIEAPLSEIKSRLWREASNYPLFNFLKDGTNYIFVCVNQRGKQEELLDETRQLIDVRPFRPLLKLIQKQGDNEEKLFNSHIGNLIGKSLHEFDQMQNTEVDDFRRKYRQFAERIACERRQLDWIGRAMYAYPPEVESTDPPECIEKNLMENRRFLVNVAIKNNRASIKDMHAFNVPADAYPDELLVLVLRKRGAIMGVLDLDKPCDYVLKIVGQESYLLGNYPLLQYTYIRTCVSKGIRPMLSLVLRSSLQVEVLDVSDLCRRVQGTRAPRLPDKPQSASLSLWSIEQQVRIKITSAKNVNAGDLMRVGVRAGIYHGGEALCDIKSTRPENGANATWNEFLDFDLRVADIPRMARLCLVIYGVTSSPQKKSKKKKEETIPVAWVNTTLFDYQGKLRQGPMKLFAWPVPETMADQLNPVGTVVSNIDTVTSVSLEIAFSSYSHPVIYPTFDKIAELAANVTDYDIFGGANDSVLQQLRQIVNREPLAPIFEQEKELVWQRRIDCREHFPHALAKLLCCAKWNSNKDVAMMQILLQTWPKLEPEVALELLDYTYADKEVRKIAVRCIEKMSDSEIQQYLLQLVQVLKYESYLDCDLAEFLLGRALKNQHFGHELFWLLRAEMENPEVSVRFGLMLEAYCRGAPTHMKSLQHQAQALSKMKAVTELLQLIDREKKEKGLATMKELLRQKTYQGALSKISSPLNPRYKLRNLNVDQCKFMDSKMRPLYLVFENMDELGDLVRIIFKNGDDLRQDMLTLQLFKIMDRIWQNEGLDLGMIPYGCLSTGSSIGMIEVVHQAETIAKLQKKKGMTAVFAKECIWNWFKDYHSTEDELNEAVRLFTLSCAGYCVATYVLGVGDRHSDNIMVKNTGQLFHIDFGHILGNFKSKFGVRRERVPFVLTDHFVHVISLGKGKETDEFREFKQLCEDAFLILRRKGPLLINLFVMMLSAGLPELRSLDDIGYLRKTLLLPVSEEDALRDFRSKFDHAINNSFSTTMNWFAHNVKRDNP</sequence>
<name>A0A2B4S5G5_STYPI</name>
<accession>A0A2B4S5G5</accession>
<dbReference type="EMBL" id="LSMT01000188">
    <property type="protein sequence ID" value="PFX24040.1"/>
    <property type="molecule type" value="Genomic_DNA"/>
</dbReference>
<dbReference type="InterPro" id="IPR002420">
    <property type="entry name" value="PI3K-type_C2_dom"/>
</dbReference>
<dbReference type="PROSITE" id="PS50290">
    <property type="entry name" value="PI3_4_KINASE_3"/>
    <property type="match status" value="1"/>
</dbReference>
<organism evidence="13 14">
    <name type="scientific">Stylophora pistillata</name>
    <name type="common">Smooth cauliflower coral</name>
    <dbReference type="NCBI Taxonomy" id="50429"/>
    <lineage>
        <taxon>Eukaryota</taxon>
        <taxon>Metazoa</taxon>
        <taxon>Cnidaria</taxon>
        <taxon>Anthozoa</taxon>
        <taxon>Hexacorallia</taxon>
        <taxon>Scleractinia</taxon>
        <taxon>Astrocoeniina</taxon>
        <taxon>Pocilloporidae</taxon>
        <taxon>Stylophora</taxon>
    </lineage>
</organism>
<dbReference type="SMART" id="SM00142">
    <property type="entry name" value="PI3K_C2"/>
    <property type="match status" value="1"/>
</dbReference>
<dbReference type="STRING" id="50429.A0A2B4S5G5"/>
<reference evidence="14" key="1">
    <citation type="journal article" date="2017" name="bioRxiv">
        <title>Comparative analysis of the genomes of Stylophora pistillata and Acropora digitifera provides evidence for extensive differences between species of corals.</title>
        <authorList>
            <person name="Voolstra C.R."/>
            <person name="Li Y."/>
            <person name="Liew Y.J."/>
            <person name="Baumgarten S."/>
            <person name="Zoccola D."/>
            <person name="Flot J.-F."/>
            <person name="Tambutte S."/>
            <person name="Allemand D."/>
            <person name="Aranda M."/>
        </authorList>
    </citation>
    <scope>NUCLEOTIDE SEQUENCE [LARGE SCALE GENOMIC DNA]</scope>
</reference>
<dbReference type="Pfam" id="PF00454">
    <property type="entry name" value="PI3_PI4_kinase"/>
    <property type="match status" value="1"/>
</dbReference>
<dbReference type="InterPro" id="IPR042236">
    <property type="entry name" value="PI3K_accessory_sf"/>
</dbReference>
<dbReference type="Gene3D" id="2.60.40.150">
    <property type="entry name" value="C2 domain"/>
    <property type="match status" value="1"/>
</dbReference>
<dbReference type="PROSITE" id="PS00916">
    <property type="entry name" value="PI3_4_KINASE_2"/>
    <property type="match status" value="1"/>
</dbReference>
<dbReference type="Gene3D" id="1.10.1070.11">
    <property type="entry name" value="Phosphatidylinositol 3-/4-kinase, catalytic domain"/>
    <property type="match status" value="1"/>
</dbReference>
<dbReference type="SMART" id="SM00145">
    <property type="entry name" value="PI3Ka"/>
    <property type="match status" value="1"/>
</dbReference>
<dbReference type="SUPFAM" id="SSF54236">
    <property type="entry name" value="Ubiquitin-like"/>
    <property type="match status" value="1"/>
</dbReference>
<dbReference type="SMART" id="SM00144">
    <property type="entry name" value="PI3K_rbd"/>
    <property type="match status" value="1"/>
</dbReference>
<evidence type="ECO:0000256" key="6">
    <source>
        <dbReference type="ARBA" id="ARBA00022840"/>
    </source>
</evidence>
<dbReference type="PROSITE" id="PS51547">
    <property type="entry name" value="C2_PI3K"/>
    <property type="match status" value="1"/>
</dbReference>
<dbReference type="InterPro" id="IPR036940">
    <property type="entry name" value="PI3/4_kinase_cat_sf"/>
</dbReference>
<keyword evidence="4" id="KW-0547">Nucleotide-binding</keyword>
<protein>
    <recommendedName>
        <fullName evidence="2">phosphatidylinositol 3-kinase</fullName>
        <ecNumber evidence="2">2.7.1.137</ecNumber>
    </recommendedName>
</protein>
<dbReference type="InterPro" id="IPR001263">
    <property type="entry name" value="PI3K_accessory_dom"/>
</dbReference>
<evidence type="ECO:0000313" key="14">
    <source>
        <dbReference type="Proteomes" id="UP000225706"/>
    </source>
</evidence>
<dbReference type="Pfam" id="PF00794">
    <property type="entry name" value="PI3K_rbd"/>
    <property type="match status" value="1"/>
</dbReference>
<dbReference type="InterPro" id="IPR035892">
    <property type="entry name" value="C2_domain_sf"/>
</dbReference>
<dbReference type="AlphaFoldDB" id="A0A2B4S5G5"/>
<dbReference type="InterPro" id="IPR015433">
    <property type="entry name" value="PI3/4_kinase"/>
</dbReference>
<dbReference type="InterPro" id="IPR000341">
    <property type="entry name" value="PI3K_Ras-bd_dom"/>
</dbReference>
<evidence type="ECO:0000313" key="13">
    <source>
        <dbReference type="EMBL" id="PFX24040.1"/>
    </source>
</evidence>
<evidence type="ECO:0000259" key="12">
    <source>
        <dbReference type="PROSITE" id="PS51547"/>
    </source>
</evidence>
<dbReference type="Gene3D" id="1.25.40.70">
    <property type="entry name" value="Phosphatidylinositol 3-kinase, accessory domain (PIK)"/>
    <property type="match status" value="1"/>
</dbReference>
<comment type="similarity">
    <text evidence="7">Belongs to the PI3/PI4-kinase family.</text>
</comment>
<dbReference type="Pfam" id="PF00792">
    <property type="entry name" value="PI3K_C2"/>
    <property type="match status" value="1"/>
</dbReference>
<dbReference type="SMART" id="SM00143">
    <property type="entry name" value="PI3K_p85B"/>
    <property type="match status" value="1"/>
</dbReference>
<feature type="domain" description="PI3K-RBD" evidence="11">
    <location>
        <begin position="186"/>
        <end position="281"/>
    </location>
</feature>
<evidence type="ECO:0000259" key="9">
    <source>
        <dbReference type="PROSITE" id="PS51544"/>
    </source>
</evidence>
<dbReference type="GO" id="GO:0043491">
    <property type="term" value="P:phosphatidylinositol 3-kinase/protein kinase B signal transduction"/>
    <property type="evidence" value="ECO:0007669"/>
    <property type="project" value="TreeGrafter"/>
</dbReference>
<dbReference type="InterPro" id="IPR003113">
    <property type="entry name" value="PI3K_ABD"/>
</dbReference>
<dbReference type="InterPro" id="IPR029071">
    <property type="entry name" value="Ubiquitin-like_domsf"/>
</dbReference>
<dbReference type="PROSITE" id="PS00915">
    <property type="entry name" value="PI3_4_KINASE_1"/>
    <property type="match status" value="1"/>
</dbReference>
<dbReference type="SMART" id="SM00146">
    <property type="entry name" value="PI3Kc"/>
    <property type="match status" value="1"/>
</dbReference>
<feature type="domain" description="PI3K/PI4K catalytic" evidence="8">
    <location>
        <begin position="744"/>
        <end position="1023"/>
    </location>
</feature>
<dbReference type="CDD" id="cd05165">
    <property type="entry name" value="PI3Kc_I"/>
    <property type="match status" value="1"/>
</dbReference>
<evidence type="ECO:0000259" key="11">
    <source>
        <dbReference type="PROSITE" id="PS51546"/>
    </source>
</evidence>
<feature type="domain" description="C2 PI3K-type" evidence="12">
    <location>
        <begin position="321"/>
        <end position="482"/>
    </location>
</feature>
<keyword evidence="3" id="KW-0808">Transferase</keyword>
<dbReference type="FunFam" id="1.10.1070.11:FF:000001">
    <property type="entry name" value="Phosphatidylinositol 4,5-bisphosphate 3-kinase catalytic subunit"/>
    <property type="match status" value="1"/>
</dbReference>
<dbReference type="GO" id="GO:0032060">
    <property type="term" value="P:bleb assembly"/>
    <property type="evidence" value="ECO:0007669"/>
    <property type="project" value="UniProtKB-ARBA"/>
</dbReference>
<dbReference type="InterPro" id="IPR018936">
    <property type="entry name" value="PI3/4_kinase_CS"/>
</dbReference>
<dbReference type="Pfam" id="PF02192">
    <property type="entry name" value="PI3K_p85B"/>
    <property type="match status" value="1"/>
</dbReference>
<proteinExistence type="inferred from homology"/>
<gene>
    <name evidence="13" type="primary">Pik3cb</name>
    <name evidence="13" type="ORF">AWC38_SpisGene11379</name>
</gene>
<dbReference type="GO" id="GO:0005942">
    <property type="term" value="C:phosphatidylinositol 3-kinase complex"/>
    <property type="evidence" value="ECO:0007669"/>
    <property type="project" value="TreeGrafter"/>
</dbReference>
<dbReference type="GO" id="GO:0005524">
    <property type="term" value="F:ATP binding"/>
    <property type="evidence" value="ECO:0007669"/>
    <property type="project" value="UniProtKB-KW"/>
</dbReference>
<dbReference type="Pfam" id="PF00613">
    <property type="entry name" value="PI3Ka"/>
    <property type="match status" value="1"/>
</dbReference>
<dbReference type="InterPro" id="IPR016024">
    <property type="entry name" value="ARM-type_fold"/>
</dbReference>
<dbReference type="SUPFAM" id="SSF48371">
    <property type="entry name" value="ARM repeat"/>
    <property type="match status" value="1"/>
</dbReference>
<dbReference type="SUPFAM" id="SSF49562">
    <property type="entry name" value="C2 domain (Calcium/lipid-binding domain, CaLB)"/>
    <property type="match status" value="1"/>
</dbReference>
<dbReference type="InterPro" id="IPR011009">
    <property type="entry name" value="Kinase-like_dom_sf"/>
</dbReference>
<dbReference type="GO" id="GO:0016303">
    <property type="term" value="F:1-phosphatidylinositol-3-kinase activity"/>
    <property type="evidence" value="ECO:0007669"/>
    <property type="project" value="UniProtKB-EC"/>
</dbReference>
<evidence type="ECO:0000256" key="4">
    <source>
        <dbReference type="ARBA" id="ARBA00022741"/>
    </source>
</evidence>
<dbReference type="GO" id="GO:0035005">
    <property type="term" value="F:1-phosphatidylinositol-4-phosphate 3-kinase activity"/>
    <property type="evidence" value="ECO:0007669"/>
    <property type="project" value="TreeGrafter"/>
</dbReference>
<dbReference type="PROSITE" id="PS51546">
    <property type="entry name" value="PI3K_RBD"/>
    <property type="match status" value="1"/>
</dbReference>
<keyword evidence="6" id="KW-0067">ATP-binding</keyword>
<dbReference type="Gene3D" id="3.30.1010.10">
    <property type="entry name" value="Phosphatidylinositol 3-kinase Catalytic Subunit, Chain A, domain 4"/>
    <property type="match status" value="1"/>
</dbReference>
<dbReference type="GO" id="GO:0048015">
    <property type="term" value="P:phosphatidylinositol-mediated signaling"/>
    <property type="evidence" value="ECO:0007669"/>
    <property type="project" value="TreeGrafter"/>
</dbReference>
<dbReference type="GO" id="GO:0050920">
    <property type="term" value="P:regulation of chemotaxis"/>
    <property type="evidence" value="ECO:0007669"/>
    <property type="project" value="UniProtKB-ARBA"/>
</dbReference>
<dbReference type="PANTHER" id="PTHR10048:SF118">
    <property type="entry name" value="PI-3 KINASE"/>
    <property type="match status" value="1"/>
</dbReference>
<evidence type="ECO:0000259" key="10">
    <source>
        <dbReference type="PROSITE" id="PS51545"/>
    </source>
</evidence>
<keyword evidence="5 13" id="KW-0418">Kinase</keyword>
<dbReference type="FunFam" id="3.30.1010.10:FF:000008">
    <property type="entry name" value="Phosphatidylinositol 4,5-bisphosphate 3-kinase catalytic subunit gamma"/>
    <property type="match status" value="1"/>
</dbReference>
<dbReference type="PROSITE" id="PS51544">
    <property type="entry name" value="PI3K_ABD"/>
    <property type="match status" value="1"/>
</dbReference>